<accession>A0ABR1IQF7</accession>
<dbReference type="InterPro" id="IPR036396">
    <property type="entry name" value="Cyt_P450_sf"/>
</dbReference>
<keyword evidence="9" id="KW-0560">Oxidoreductase</keyword>
<dbReference type="Gene3D" id="1.10.630.10">
    <property type="entry name" value="Cytochrome P450"/>
    <property type="match status" value="1"/>
</dbReference>
<comment type="caution">
    <text evidence="14">The sequence shown here is derived from an EMBL/GenBank/DDBJ whole genome shotgun (WGS) entry which is preliminary data.</text>
</comment>
<dbReference type="Proteomes" id="UP001498398">
    <property type="component" value="Unassembled WGS sequence"/>
</dbReference>
<evidence type="ECO:0000256" key="7">
    <source>
        <dbReference type="ARBA" id="ARBA00022723"/>
    </source>
</evidence>
<dbReference type="PANTHER" id="PTHR24305">
    <property type="entry name" value="CYTOCHROME P450"/>
    <property type="match status" value="1"/>
</dbReference>
<dbReference type="Pfam" id="PF00067">
    <property type="entry name" value="p450"/>
    <property type="match status" value="1"/>
</dbReference>
<dbReference type="EMBL" id="JBANRG010000079">
    <property type="protein sequence ID" value="KAK7438408.1"/>
    <property type="molecule type" value="Genomic_DNA"/>
</dbReference>
<dbReference type="SUPFAM" id="SSF48264">
    <property type="entry name" value="Cytochrome P450"/>
    <property type="match status" value="1"/>
</dbReference>
<sequence>MHIIADIIVPFTLVTVSYAVCLFIGSLYRQLFPHIRHIPGPKNPNFLYGNFIEIAEDRTATIHEKWAETYGPTFRLHGPMKSSLLVTEDPKAMQHILKHSEDIYYKPEAVTFNVSRLLGNGVLATEGEKHRIQRRVMNPAFGPIQVRALTEIFVEKSLELRDYWLKEIQGSNGRVIVGAGLSKMTLDVIGRAGTLFQIFSTQSTAKCLIAGFNYEFESLSGGDNSELSRAFTAVFSERSRSFLAFLQTQFPIFRKLPIPTDLRVRDARKIMDRIGAELVQEAKKSSQEEKDGTGKSRDLLSLLMKANMNTNIPEDQRMSDEDVLAQIPTFFVAGHETTSTSTSWATYVLTQRKDIQSKLRQELLTLGTDTPSMDELNALPYLDHFVSEVLRFHAPVTWTNRAPIKDDVVPLKEPIVDINGQVHTELHVKKGQLIQLSILAMNKSKALWGDDAAEFKPERWEKTPDSAQEIPGVWKHLLTFIGGPRACIGWRFSVVEMKALLFTLVRAFEFDLAVPKEDISFKRLLMFPLARPVATSLPGRQLPVILTPVKREN</sequence>
<reference evidence="14 15" key="1">
    <citation type="submission" date="2024-01" db="EMBL/GenBank/DDBJ databases">
        <title>A draft genome for the cacao thread blight pathogen Marasmiellus scandens.</title>
        <authorList>
            <person name="Baruah I.K."/>
            <person name="Leung J."/>
            <person name="Bukari Y."/>
            <person name="Amoako-Attah I."/>
            <person name="Meinhardt L.W."/>
            <person name="Bailey B.A."/>
            <person name="Cohen S.P."/>
        </authorList>
    </citation>
    <scope>NUCLEOTIDE SEQUENCE [LARGE SCALE GENOMIC DNA]</scope>
    <source>
        <strain evidence="14 15">GH-19</strain>
    </source>
</reference>
<dbReference type="PRINTS" id="PR00385">
    <property type="entry name" value="P450"/>
</dbReference>
<dbReference type="InterPro" id="IPR001128">
    <property type="entry name" value="Cyt_P450"/>
</dbReference>
<evidence type="ECO:0000256" key="12">
    <source>
        <dbReference type="ARBA" id="ARBA00023136"/>
    </source>
</evidence>
<feature type="transmembrane region" description="Helical" evidence="13">
    <location>
        <begin position="7"/>
        <end position="28"/>
    </location>
</feature>
<dbReference type="CDD" id="cd11069">
    <property type="entry name" value="CYP_FUM15-like"/>
    <property type="match status" value="1"/>
</dbReference>
<dbReference type="PRINTS" id="PR00463">
    <property type="entry name" value="EP450I"/>
</dbReference>
<keyword evidence="15" id="KW-1185">Reference proteome</keyword>
<evidence type="ECO:0000256" key="3">
    <source>
        <dbReference type="ARBA" id="ARBA00004721"/>
    </source>
</evidence>
<evidence type="ECO:0000256" key="2">
    <source>
        <dbReference type="ARBA" id="ARBA00004370"/>
    </source>
</evidence>
<evidence type="ECO:0000256" key="11">
    <source>
        <dbReference type="ARBA" id="ARBA00023033"/>
    </source>
</evidence>
<protein>
    <recommendedName>
        <fullName evidence="16">Cytochrome P450</fullName>
    </recommendedName>
</protein>
<comment type="cofactor">
    <cofactor evidence="1">
        <name>heme</name>
        <dbReference type="ChEBI" id="CHEBI:30413"/>
    </cofactor>
</comment>
<keyword evidence="7" id="KW-0479">Metal-binding</keyword>
<evidence type="ECO:0008006" key="16">
    <source>
        <dbReference type="Google" id="ProtNLM"/>
    </source>
</evidence>
<gene>
    <name evidence="14" type="ORF">VKT23_018021</name>
</gene>
<name>A0ABR1IQF7_9AGAR</name>
<proteinExistence type="inferred from homology"/>
<comment type="pathway">
    <text evidence="3">Secondary metabolite biosynthesis; terpenoid biosynthesis.</text>
</comment>
<comment type="subcellular location">
    <subcellularLocation>
        <location evidence="2">Membrane</location>
    </subcellularLocation>
</comment>
<evidence type="ECO:0000256" key="13">
    <source>
        <dbReference type="SAM" id="Phobius"/>
    </source>
</evidence>
<dbReference type="InterPro" id="IPR050121">
    <property type="entry name" value="Cytochrome_P450_monoxygenase"/>
</dbReference>
<keyword evidence="6 13" id="KW-0812">Transmembrane</keyword>
<organism evidence="14 15">
    <name type="scientific">Marasmiellus scandens</name>
    <dbReference type="NCBI Taxonomy" id="2682957"/>
    <lineage>
        <taxon>Eukaryota</taxon>
        <taxon>Fungi</taxon>
        <taxon>Dikarya</taxon>
        <taxon>Basidiomycota</taxon>
        <taxon>Agaricomycotina</taxon>
        <taxon>Agaricomycetes</taxon>
        <taxon>Agaricomycetidae</taxon>
        <taxon>Agaricales</taxon>
        <taxon>Marasmiineae</taxon>
        <taxon>Omphalotaceae</taxon>
        <taxon>Marasmiellus</taxon>
    </lineage>
</organism>
<evidence type="ECO:0000256" key="4">
    <source>
        <dbReference type="ARBA" id="ARBA00010617"/>
    </source>
</evidence>
<keyword evidence="5" id="KW-0349">Heme</keyword>
<evidence type="ECO:0000313" key="15">
    <source>
        <dbReference type="Proteomes" id="UP001498398"/>
    </source>
</evidence>
<evidence type="ECO:0000313" key="14">
    <source>
        <dbReference type="EMBL" id="KAK7438408.1"/>
    </source>
</evidence>
<keyword evidence="12 13" id="KW-0472">Membrane</keyword>
<evidence type="ECO:0000256" key="1">
    <source>
        <dbReference type="ARBA" id="ARBA00001971"/>
    </source>
</evidence>
<evidence type="ECO:0000256" key="5">
    <source>
        <dbReference type="ARBA" id="ARBA00022617"/>
    </source>
</evidence>
<evidence type="ECO:0000256" key="9">
    <source>
        <dbReference type="ARBA" id="ARBA00023002"/>
    </source>
</evidence>
<dbReference type="InterPro" id="IPR002401">
    <property type="entry name" value="Cyt_P450_E_grp-I"/>
</dbReference>
<keyword evidence="11" id="KW-0503">Monooxygenase</keyword>
<evidence type="ECO:0000256" key="6">
    <source>
        <dbReference type="ARBA" id="ARBA00022692"/>
    </source>
</evidence>
<comment type="similarity">
    <text evidence="4">Belongs to the cytochrome P450 family.</text>
</comment>
<dbReference type="PANTHER" id="PTHR24305:SF166">
    <property type="entry name" value="CYTOCHROME P450 12A4, MITOCHONDRIAL-RELATED"/>
    <property type="match status" value="1"/>
</dbReference>
<evidence type="ECO:0000256" key="10">
    <source>
        <dbReference type="ARBA" id="ARBA00023004"/>
    </source>
</evidence>
<keyword evidence="8 13" id="KW-1133">Transmembrane helix</keyword>
<evidence type="ECO:0000256" key="8">
    <source>
        <dbReference type="ARBA" id="ARBA00022989"/>
    </source>
</evidence>
<keyword evidence="10" id="KW-0408">Iron</keyword>